<dbReference type="GO" id="GO:0006749">
    <property type="term" value="P:glutathione metabolic process"/>
    <property type="evidence" value="ECO:0007669"/>
    <property type="project" value="TreeGrafter"/>
</dbReference>
<dbReference type="RefSeq" id="WP_123813037.1">
    <property type="nucleotide sequence ID" value="NZ_RKQZ01000001.1"/>
</dbReference>
<dbReference type="Pfam" id="PF02538">
    <property type="entry name" value="Hydantoinase_B"/>
    <property type="match status" value="1"/>
</dbReference>
<evidence type="ECO:0000313" key="7">
    <source>
        <dbReference type="EMBL" id="RPF19784.1"/>
    </source>
</evidence>
<dbReference type="AlphaFoldDB" id="A0A3N4YKE7"/>
<evidence type="ECO:0000256" key="1">
    <source>
        <dbReference type="ARBA" id="ARBA00010403"/>
    </source>
</evidence>
<dbReference type="GO" id="GO:0017168">
    <property type="term" value="F:5-oxoprolinase (ATP-hydrolyzing) activity"/>
    <property type="evidence" value="ECO:0007669"/>
    <property type="project" value="TreeGrafter"/>
</dbReference>
<reference evidence="7 8" key="1">
    <citation type="submission" date="2018-11" db="EMBL/GenBank/DDBJ databases">
        <title>Sequencing the genomes of 1000 actinobacteria strains.</title>
        <authorList>
            <person name="Klenk H.-P."/>
        </authorList>
    </citation>
    <scope>NUCLEOTIDE SEQUENCE [LARGE SCALE GENOMIC DNA]</scope>
    <source>
        <strain evidence="7 8">DSM 15700</strain>
    </source>
</reference>
<dbReference type="EMBL" id="RKQZ01000001">
    <property type="protein sequence ID" value="RPF19784.1"/>
    <property type="molecule type" value="Genomic_DNA"/>
</dbReference>
<dbReference type="Pfam" id="PF01968">
    <property type="entry name" value="Hydantoinase_A"/>
    <property type="match status" value="1"/>
</dbReference>
<evidence type="ECO:0000256" key="2">
    <source>
        <dbReference type="SAM" id="MobiDB-lite"/>
    </source>
</evidence>
<feature type="domain" description="Hydantoinase A/oxoprolinase" evidence="3">
    <location>
        <begin position="206"/>
        <end position="488"/>
    </location>
</feature>
<keyword evidence="8" id="KW-1185">Reference proteome</keyword>
<evidence type="ECO:0000259" key="4">
    <source>
        <dbReference type="Pfam" id="PF02538"/>
    </source>
</evidence>
<feature type="domain" description="Hydantoinase B/oxoprolinase" evidence="4">
    <location>
        <begin position="737"/>
        <end position="1260"/>
    </location>
</feature>
<gene>
    <name evidence="7" type="ORF">EDD34_0348</name>
</gene>
<evidence type="ECO:0000259" key="5">
    <source>
        <dbReference type="Pfam" id="PF05378"/>
    </source>
</evidence>
<feature type="domain" description="Acetophenone carboxylase-like C-terminal" evidence="6">
    <location>
        <begin position="654"/>
        <end position="711"/>
    </location>
</feature>
<organism evidence="7 8">
    <name type="scientific">Myceligenerans xiligouense</name>
    <dbReference type="NCBI Taxonomy" id="253184"/>
    <lineage>
        <taxon>Bacteria</taxon>
        <taxon>Bacillati</taxon>
        <taxon>Actinomycetota</taxon>
        <taxon>Actinomycetes</taxon>
        <taxon>Micrococcales</taxon>
        <taxon>Promicromonosporaceae</taxon>
        <taxon>Myceligenerans</taxon>
    </lineage>
</organism>
<accession>A0A3N4YKE7</accession>
<feature type="domain" description="Hydantoinase/oxoprolinase N-terminal" evidence="5">
    <location>
        <begin position="5"/>
        <end position="185"/>
    </location>
</feature>
<dbReference type="PANTHER" id="PTHR11365">
    <property type="entry name" value="5-OXOPROLINASE RELATED"/>
    <property type="match status" value="1"/>
</dbReference>
<comment type="similarity">
    <text evidence="1">Belongs to the oxoprolinase family.</text>
</comment>
<dbReference type="InterPro" id="IPR003692">
    <property type="entry name" value="Hydantoinase_B"/>
</dbReference>
<dbReference type="Pfam" id="PF19278">
    <property type="entry name" value="Hydant_A_C"/>
    <property type="match status" value="1"/>
</dbReference>
<comment type="caution">
    <text evidence="7">The sequence shown here is derived from an EMBL/GenBank/DDBJ whole genome shotgun (WGS) entry which is preliminary data.</text>
</comment>
<dbReference type="Pfam" id="PF05378">
    <property type="entry name" value="Hydant_A_N"/>
    <property type="match status" value="1"/>
</dbReference>
<name>A0A3N4YKE7_9MICO</name>
<evidence type="ECO:0000259" key="3">
    <source>
        <dbReference type="Pfam" id="PF01968"/>
    </source>
</evidence>
<dbReference type="PANTHER" id="PTHR11365:SF23">
    <property type="entry name" value="HYPOTHETICAL 5-OXOPROLINASE (EUROFUNG)-RELATED"/>
    <property type="match status" value="1"/>
</dbReference>
<evidence type="ECO:0000259" key="6">
    <source>
        <dbReference type="Pfam" id="PF19278"/>
    </source>
</evidence>
<proteinExistence type="inferred from homology"/>
<dbReference type="GO" id="GO:0005829">
    <property type="term" value="C:cytosol"/>
    <property type="evidence" value="ECO:0007669"/>
    <property type="project" value="TreeGrafter"/>
</dbReference>
<feature type="region of interest" description="Disordered" evidence="2">
    <location>
        <begin position="606"/>
        <end position="660"/>
    </location>
</feature>
<dbReference type="OrthoDB" id="9768323at2"/>
<dbReference type="InterPro" id="IPR002821">
    <property type="entry name" value="Hydantoinase_A"/>
</dbReference>
<dbReference type="InterPro" id="IPR045079">
    <property type="entry name" value="Oxoprolinase-like"/>
</dbReference>
<protein>
    <submittedName>
        <fullName evidence="7">5-oxoprolinase (ATP-hydrolysing)</fullName>
    </submittedName>
</protein>
<dbReference type="InterPro" id="IPR008040">
    <property type="entry name" value="Hydant_A_N"/>
</dbReference>
<sequence>MGWEFWIDRGGTFTDIVARHPDGALSTHKLLSEDPERYDDAAVAGIERILRQAGGEATPRPSSDSVQAVRMGTTVATNALLERTGEPTVLVTTRGFGDALRIAYQNRPRIFDRHIVLPEPLYTRVIEVDERVTASGEVLREPDLAAVEPELRRAYDDGFRAVAVVCLHSHLYPDHEDRVADLAGRVGFPQISRSAEVSPLMKLVPRGDTTVVDAYLSPVLRRYVDQVAGRLTGVPLQFMQSNGGLVEAHRFRGKDAILSGPAGGIVGMVRMSELAGHDHVIGFDMGGTSTDVSHYAGELERVFDAQVAGVRLRAPMLDIHTVAAGGGSILHFDGSRYRVGPDSAGASPGPACYRNGGPLTVTDANVLLGRVRPEYFPAVFGPGGDQPLDVDVVRREFAELAREIGDGRTPEQVAEGFLAVAVANMAGAVKKITVRKGHDVTRYALTTFGGAGGQHACAVADSLGVETVLVPPMAGVLSALGIGLADTTVMREQSVGTTLSDDALPRLREAADVLEAAAHADLADQGVADDDGRGTPRVVVTRTVHLRYDGTDTTVPVRLRTSADPGDTDPVRAMIAEFETAHRSVYSFLLDRPLIADAVAVEVVAPSSAGQDGLSADRTTDGAPGGDSGVAGRTTTGGLDDGEDRWADNGGADRLPATAPDQGIARMFAGGEWHDAPLRRRERLVPGDAVTGPAIITEQNATTVVEPGWRAEATDTGHLVVRRTAPRADARVSAAADPVMLEIFNNLFMSIAEQMGARLEATAQSVNIKERLDFSCAIFDPDGSLVANAPHMPVHLGSMGTTVQEVIARRRGTMRPGDTYAVNDPFHGGTHLPDVTVITPVFREGASGVPGREADADAGAGDEILFYVASRGHHAEIGGITPGSMPATSTEIHEEGVLFDNWLLVGDGRMRERETRELLTTARYPSRDPETNLADLRAQIAAGAKGVEEIGAMIRHFGLDVVQAYMGHVQDNAAEAVRRVVDTLSDGEFTYETDHGATIAVRVTADHERRRATIDFTGTSAQVASNFNAPSSVAVAAVLYVFRTLVDDDIPLNDGCRRPLDIVIPPGTLLSPEYPAAVVAGNVETSQAITGALYGALGVQAEGSGTMNNVTFGNADHQYYETVASGSGAGDGFGGASAVQTHMTNSRLTDPEVLETRFPVLVREFAVRAGSGGAGRWHGGDGVVRALEFREPMTASLLTGHRVVPPYGMAGGEPGALGRNAVLRDGADDVEPVAGRDTVVLAPGDTLILETPGGGGFGAPDS</sequence>
<dbReference type="Proteomes" id="UP000280501">
    <property type="component" value="Unassembled WGS sequence"/>
</dbReference>
<dbReference type="InterPro" id="IPR049517">
    <property type="entry name" value="ACX-like_C"/>
</dbReference>
<evidence type="ECO:0000313" key="8">
    <source>
        <dbReference type="Proteomes" id="UP000280501"/>
    </source>
</evidence>